<feature type="region of interest" description="Disordered" evidence="1">
    <location>
        <begin position="135"/>
        <end position="195"/>
    </location>
</feature>
<reference evidence="2 3" key="1">
    <citation type="submission" date="2016-04" db="EMBL/GenBank/DDBJ databases">
        <title>A degradative enzymes factory behind the ericoid mycorrhizal symbiosis.</title>
        <authorList>
            <consortium name="DOE Joint Genome Institute"/>
            <person name="Martino E."/>
            <person name="Morin E."/>
            <person name="Grelet G."/>
            <person name="Kuo A."/>
            <person name="Kohler A."/>
            <person name="Daghino S."/>
            <person name="Barry K."/>
            <person name="Choi C."/>
            <person name="Cichocki N."/>
            <person name="Clum A."/>
            <person name="Copeland A."/>
            <person name="Hainaut M."/>
            <person name="Haridas S."/>
            <person name="Labutti K."/>
            <person name="Lindquist E."/>
            <person name="Lipzen A."/>
            <person name="Khouja H.-R."/>
            <person name="Murat C."/>
            <person name="Ohm R."/>
            <person name="Olson A."/>
            <person name="Spatafora J."/>
            <person name="Veneault-Fourrey C."/>
            <person name="Henrissat B."/>
            <person name="Grigoriev I."/>
            <person name="Martin F."/>
            <person name="Perotto S."/>
        </authorList>
    </citation>
    <scope>NUCLEOTIDE SEQUENCE [LARGE SCALE GENOMIC DNA]</scope>
    <source>
        <strain evidence="2 3">E</strain>
    </source>
</reference>
<dbReference type="GeneID" id="36596582"/>
<dbReference type="InParanoid" id="A0A2J6TCB5"/>
<feature type="region of interest" description="Disordered" evidence="1">
    <location>
        <begin position="208"/>
        <end position="252"/>
    </location>
</feature>
<gene>
    <name evidence="2" type="ORF">K444DRAFT_721036</name>
</gene>
<dbReference type="EMBL" id="KZ613788">
    <property type="protein sequence ID" value="PMD60670.1"/>
    <property type="molecule type" value="Genomic_DNA"/>
</dbReference>
<protein>
    <submittedName>
        <fullName evidence="2">Uncharacterized protein</fullName>
    </submittedName>
</protein>
<dbReference type="Proteomes" id="UP000235371">
    <property type="component" value="Unassembled WGS sequence"/>
</dbReference>
<proteinExistence type="predicted"/>
<name>A0A2J6TCB5_9HELO</name>
<dbReference type="OrthoDB" id="10355709at2759"/>
<sequence>MSQRPNNNRKHPHPQAESLVPHRTQDIISLPQATLLVGHLTAIRDEYLQLLCQFPPGHPSIRAELSQYSDLTIQNLDRLLGNARSLLTSIRSYGGRPVGREIARDDYILHGQTDRQYQKLREQLNDLEEKLEKEQYDHLRLPRRQQPGPFRPIGPAQPSFRPTPSPPQYQPRPSRPTSPQPTRPFHRRAPSYQDLLEENRELRDEVRMLNDHVRRQERQIERILECREREREEEEEGEGDEGEERGGKRRKV</sequence>
<evidence type="ECO:0000256" key="1">
    <source>
        <dbReference type="SAM" id="MobiDB-lite"/>
    </source>
</evidence>
<organism evidence="2 3">
    <name type="scientific">Hyaloscypha bicolor E</name>
    <dbReference type="NCBI Taxonomy" id="1095630"/>
    <lineage>
        <taxon>Eukaryota</taxon>
        <taxon>Fungi</taxon>
        <taxon>Dikarya</taxon>
        <taxon>Ascomycota</taxon>
        <taxon>Pezizomycotina</taxon>
        <taxon>Leotiomycetes</taxon>
        <taxon>Helotiales</taxon>
        <taxon>Hyaloscyphaceae</taxon>
        <taxon>Hyaloscypha</taxon>
        <taxon>Hyaloscypha bicolor</taxon>
    </lineage>
</organism>
<dbReference type="RefSeq" id="XP_024737574.1">
    <property type="nucleotide sequence ID" value="XM_024888506.1"/>
</dbReference>
<evidence type="ECO:0000313" key="3">
    <source>
        <dbReference type="Proteomes" id="UP000235371"/>
    </source>
</evidence>
<dbReference type="AlphaFoldDB" id="A0A2J6TCB5"/>
<evidence type="ECO:0000313" key="2">
    <source>
        <dbReference type="EMBL" id="PMD60670.1"/>
    </source>
</evidence>
<feature type="compositionally biased region" description="Acidic residues" evidence="1">
    <location>
        <begin position="231"/>
        <end position="243"/>
    </location>
</feature>
<keyword evidence="3" id="KW-1185">Reference proteome</keyword>
<feature type="compositionally biased region" description="Basic and acidic residues" evidence="1">
    <location>
        <begin position="208"/>
        <end position="230"/>
    </location>
</feature>
<accession>A0A2J6TCB5</accession>
<feature type="region of interest" description="Disordered" evidence="1">
    <location>
        <begin position="1"/>
        <end position="20"/>
    </location>
</feature>
<feature type="compositionally biased region" description="Pro residues" evidence="1">
    <location>
        <begin position="161"/>
        <end position="182"/>
    </location>
</feature>